<comment type="caution">
    <text evidence="2">The sequence shown here is derived from an EMBL/GenBank/DDBJ whole genome shotgun (WGS) entry which is preliminary data.</text>
</comment>
<accession>A0ABN8EZS5</accession>
<dbReference type="Proteomes" id="UP000837803">
    <property type="component" value="Unassembled WGS sequence"/>
</dbReference>
<organism evidence="2 3">
    <name type="scientific">Neolewinella maritima</name>
    <dbReference type="NCBI Taxonomy" id="1383882"/>
    <lineage>
        <taxon>Bacteria</taxon>
        <taxon>Pseudomonadati</taxon>
        <taxon>Bacteroidota</taxon>
        <taxon>Saprospiria</taxon>
        <taxon>Saprospirales</taxon>
        <taxon>Lewinellaceae</taxon>
        <taxon>Neolewinella</taxon>
    </lineage>
</organism>
<dbReference type="EMBL" id="CAKLPZ010000001">
    <property type="protein sequence ID" value="CAH0999454.1"/>
    <property type="molecule type" value="Genomic_DNA"/>
</dbReference>
<feature type="domain" description="HTH cro/C1-type" evidence="1">
    <location>
        <begin position="31"/>
        <end position="85"/>
    </location>
</feature>
<dbReference type="PROSITE" id="PS50943">
    <property type="entry name" value="HTH_CROC1"/>
    <property type="match status" value="1"/>
</dbReference>
<dbReference type="SMART" id="SM00530">
    <property type="entry name" value="HTH_XRE"/>
    <property type="match status" value="1"/>
</dbReference>
<keyword evidence="3" id="KW-1185">Reference proteome</keyword>
<dbReference type="InterPro" id="IPR001387">
    <property type="entry name" value="Cro/C1-type_HTH"/>
</dbReference>
<dbReference type="InterPro" id="IPR010982">
    <property type="entry name" value="Lambda_DNA-bd_dom_sf"/>
</dbReference>
<evidence type="ECO:0000259" key="1">
    <source>
        <dbReference type="PROSITE" id="PS50943"/>
    </source>
</evidence>
<evidence type="ECO:0000313" key="2">
    <source>
        <dbReference type="EMBL" id="CAH0999454.1"/>
    </source>
</evidence>
<sequence length="176" mass="19706">MGSKRYQEALERIPQDTRRFAKTSVEVIDQIHSELKRKGWKQNDLAKALGKQESEVSKWLTPGHNFTLKSLAKIEAALEVSILKTSTAWKAANYAATHPRMSANEAYRRVRASADTPSPGEGAIITFTIPLVHKAYLKPVFDVSLLDKNRSRKPGTSHKTGNYITFEQNKMQHSGG</sequence>
<gene>
    <name evidence="2" type="ORF">LEM8419_00754</name>
</gene>
<dbReference type="Pfam" id="PF01381">
    <property type="entry name" value="HTH_3"/>
    <property type="match status" value="1"/>
</dbReference>
<reference evidence="2" key="1">
    <citation type="submission" date="2021-12" db="EMBL/GenBank/DDBJ databases">
        <authorList>
            <person name="Rodrigo-Torres L."/>
            <person name="Arahal R. D."/>
            <person name="Lucena T."/>
        </authorList>
    </citation>
    <scope>NUCLEOTIDE SEQUENCE</scope>
    <source>
        <strain evidence="2">CECT 8419</strain>
    </source>
</reference>
<dbReference type="Gene3D" id="1.10.260.40">
    <property type="entry name" value="lambda repressor-like DNA-binding domains"/>
    <property type="match status" value="1"/>
</dbReference>
<name>A0ABN8EZS5_9BACT</name>
<dbReference type="SUPFAM" id="SSF47413">
    <property type="entry name" value="lambda repressor-like DNA-binding domains"/>
    <property type="match status" value="1"/>
</dbReference>
<dbReference type="RefSeq" id="WP_238749636.1">
    <property type="nucleotide sequence ID" value="NZ_CAKLPZ010000001.1"/>
</dbReference>
<protein>
    <recommendedName>
        <fullName evidence="1">HTH cro/C1-type domain-containing protein</fullName>
    </recommendedName>
</protein>
<evidence type="ECO:0000313" key="3">
    <source>
        <dbReference type="Proteomes" id="UP000837803"/>
    </source>
</evidence>
<proteinExistence type="predicted"/>
<dbReference type="CDD" id="cd00093">
    <property type="entry name" value="HTH_XRE"/>
    <property type="match status" value="1"/>
</dbReference>